<keyword evidence="1" id="KW-0812">Transmembrane</keyword>
<keyword evidence="1" id="KW-1133">Transmembrane helix</keyword>
<feature type="transmembrane region" description="Helical" evidence="1">
    <location>
        <begin position="92"/>
        <end position="109"/>
    </location>
</feature>
<accession>A0A2V4MWF0</accession>
<reference evidence="2 3" key="1">
    <citation type="submission" date="2018-05" db="EMBL/GenBank/DDBJ databases">
        <title>Oceanovita maritima gen. nov., sp. nov., a marine bacterium in the family Rhodobacteraceae isolated from surface seawater of Lundu port Xiamen, China.</title>
        <authorList>
            <person name="Hetharua B.H."/>
            <person name="Min D."/>
            <person name="Liao H."/>
            <person name="Tian Y."/>
        </authorList>
    </citation>
    <scope>NUCLEOTIDE SEQUENCE [LARGE SCALE GENOMIC DNA]</scope>
    <source>
        <strain evidence="2 3">FSX-11</strain>
    </source>
</reference>
<dbReference type="OrthoDB" id="7862519at2"/>
<dbReference type="EMBL" id="QFVT01000010">
    <property type="protein sequence ID" value="PYC46794.1"/>
    <property type="molecule type" value="Genomic_DNA"/>
</dbReference>
<comment type="caution">
    <text evidence="2">The sequence shown here is derived from an EMBL/GenBank/DDBJ whole genome shotgun (WGS) entry which is preliminary data.</text>
</comment>
<protein>
    <submittedName>
        <fullName evidence="2">Uncharacterized protein</fullName>
    </submittedName>
</protein>
<evidence type="ECO:0000313" key="3">
    <source>
        <dbReference type="Proteomes" id="UP000248012"/>
    </source>
</evidence>
<keyword evidence="1" id="KW-0472">Membrane</keyword>
<sequence>MKAPLRNGGLHVVCSGRVRAALALAFKSRYCDDKGDGDMTEQQEGGAADTGAQVLSRVQASKPRRVFGVATLVLLGGILLYIGFGGGSEMGFGWRLYILVLGAAALWVARIMQRATRGAIVLTEAALLFEDGTGDFSVIVPLAEVTAVERGTFANKPSNGFSLRLGAKQDRAWQPGLWWRMGKRIGVGGVAAGADTKAMADMIAAIVNARTSGAI</sequence>
<evidence type="ECO:0000313" key="2">
    <source>
        <dbReference type="EMBL" id="PYC46794.1"/>
    </source>
</evidence>
<gene>
    <name evidence="2" type="ORF">DI396_13885</name>
</gene>
<proteinExistence type="predicted"/>
<organism evidence="2 3">
    <name type="scientific">Litorivita pollutaquae</name>
    <dbReference type="NCBI Taxonomy" id="2200892"/>
    <lineage>
        <taxon>Bacteria</taxon>
        <taxon>Pseudomonadati</taxon>
        <taxon>Pseudomonadota</taxon>
        <taxon>Alphaproteobacteria</taxon>
        <taxon>Rhodobacterales</taxon>
        <taxon>Paracoccaceae</taxon>
        <taxon>Litorivita</taxon>
    </lineage>
</organism>
<dbReference type="Proteomes" id="UP000248012">
    <property type="component" value="Unassembled WGS sequence"/>
</dbReference>
<name>A0A2V4MWF0_9RHOB</name>
<keyword evidence="3" id="KW-1185">Reference proteome</keyword>
<feature type="transmembrane region" description="Helical" evidence="1">
    <location>
        <begin position="66"/>
        <end position="86"/>
    </location>
</feature>
<evidence type="ECO:0000256" key="1">
    <source>
        <dbReference type="SAM" id="Phobius"/>
    </source>
</evidence>
<dbReference type="AlphaFoldDB" id="A0A2V4MWF0"/>